<dbReference type="EMBL" id="JACOOS010000009">
    <property type="protein sequence ID" value="MBC5677723.1"/>
    <property type="molecule type" value="Genomic_DNA"/>
</dbReference>
<keyword evidence="1" id="KW-0805">Transcription regulation</keyword>
<dbReference type="PANTHER" id="PTHR30204">
    <property type="entry name" value="REDOX-CYCLING DRUG-SENSING TRANSCRIPTIONAL ACTIVATOR SOXR"/>
    <property type="match status" value="1"/>
</dbReference>
<dbReference type="Gene3D" id="1.10.490.50">
    <property type="entry name" value="Antibiotic binding domain of TipA-like multidrug resistance regulators"/>
    <property type="match status" value="1"/>
</dbReference>
<keyword evidence="3" id="KW-0010">Activator</keyword>
<dbReference type="Gene3D" id="1.10.1660.10">
    <property type="match status" value="1"/>
</dbReference>
<accession>A0ABR7FR77</accession>
<dbReference type="Pfam" id="PF13411">
    <property type="entry name" value="MerR_1"/>
    <property type="match status" value="1"/>
</dbReference>
<dbReference type="SMART" id="SM00422">
    <property type="entry name" value="HTH_MERR"/>
    <property type="match status" value="1"/>
</dbReference>
<dbReference type="SUPFAM" id="SSF46955">
    <property type="entry name" value="Putative DNA-binding domain"/>
    <property type="match status" value="1"/>
</dbReference>
<keyword evidence="5" id="KW-0175">Coiled coil</keyword>
<proteinExistence type="predicted"/>
<evidence type="ECO:0000313" key="8">
    <source>
        <dbReference type="Proteomes" id="UP000635828"/>
    </source>
</evidence>
<evidence type="ECO:0000256" key="3">
    <source>
        <dbReference type="ARBA" id="ARBA00023159"/>
    </source>
</evidence>
<dbReference type="Pfam" id="PF07739">
    <property type="entry name" value="TipAS"/>
    <property type="match status" value="1"/>
</dbReference>
<reference evidence="7 8" key="1">
    <citation type="submission" date="2020-08" db="EMBL/GenBank/DDBJ databases">
        <title>Genome public.</title>
        <authorList>
            <person name="Liu C."/>
            <person name="Sun Q."/>
        </authorList>
    </citation>
    <scope>NUCLEOTIDE SEQUENCE [LARGE SCALE GENOMIC DNA]</scope>
    <source>
        <strain evidence="7 8">NSJ-7</strain>
    </source>
</reference>
<dbReference type="InterPro" id="IPR036244">
    <property type="entry name" value="TipA-like_antibiotic-bd"/>
</dbReference>
<keyword evidence="8" id="KW-1185">Reference proteome</keyword>
<protein>
    <submittedName>
        <fullName evidence="7">MerR family transcriptional regulator</fullName>
    </submittedName>
</protein>
<organism evidence="7 8">
    <name type="scientific">Anaerostipes hominis</name>
    <name type="common">ex Liu et al. 2021</name>
    <dbReference type="NCBI Taxonomy" id="2763018"/>
    <lineage>
        <taxon>Bacteria</taxon>
        <taxon>Bacillati</taxon>
        <taxon>Bacillota</taxon>
        <taxon>Clostridia</taxon>
        <taxon>Lachnospirales</taxon>
        <taxon>Lachnospiraceae</taxon>
        <taxon>Anaerostipes</taxon>
    </lineage>
</organism>
<dbReference type="InterPro" id="IPR009061">
    <property type="entry name" value="DNA-bd_dom_put_sf"/>
</dbReference>
<evidence type="ECO:0000256" key="1">
    <source>
        <dbReference type="ARBA" id="ARBA00023015"/>
    </source>
</evidence>
<gene>
    <name evidence="7" type="ORF">H8S22_08950</name>
</gene>
<sequence length="255" mass="30161">MNNKPKTVHEVVCLTGITARTLCYYDKIGLLKPSIVTEAKYRLYTEDDLYKLQEILFFREVGFALKEIKELISSPNYIRSEALEKHLKILEAQKERIDTLIALVKKEINGANDISFTEFSNSKIIAMQEQFRDEVLERWGNTEIFKEYEATFSRKAKMLQNEKMESFYLVAQDIFERLAMYEDKPVDCPEVQKIVHKWQEYITEHFYECNKQILSCLGNLYITDERFTNFINRFGQGDLANFFHMAIEVFCSREE</sequence>
<feature type="domain" description="HTH merR-type" evidence="6">
    <location>
        <begin position="14"/>
        <end position="74"/>
    </location>
</feature>
<evidence type="ECO:0000256" key="4">
    <source>
        <dbReference type="ARBA" id="ARBA00023163"/>
    </source>
</evidence>
<name>A0ABR7FR77_9FIRM</name>
<dbReference type="PROSITE" id="PS50937">
    <property type="entry name" value="HTH_MERR_2"/>
    <property type="match status" value="1"/>
</dbReference>
<evidence type="ECO:0000256" key="5">
    <source>
        <dbReference type="SAM" id="Coils"/>
    </source>
</evidence>
<dbReference type="SUPFAM" id="SSF89082">
    <property type="entry name" value="Antibiotic binding domain of TipA-like multidrug resistance regulators"/>
    <property type="match status" value="1"/>
</dbReference>
<comment type="caution">
    <text evidence="7">The sequence shown here is derived from an EMBL/GenBank/DDBJ whole genome shotgun (WGS) entry which is preliminary data.</text>
</comment>
<evidence type="ECO:0000256" key="2">
    <source>
        <dbReference type="ARBA" id="ARBA00023125"/>
    </source>
</evidence>
<keyword evidence="4" id="KW-0804">Transcription</keyword>
<evidence type="ECO:0000259" key="6">
    <source>
        <dbReference type="PROSITE" id="PS50937"/>
    </source>
</evidence>
<dbReference type="InterPro" id="IPR047057">
    <property type="entry name" value="MerR_fam"/>
</dbReference>
<dbReference type="InterPro" id="IPR000551">
    <property type="entry name" value="MerR-type_HTH_dom"/>
</dbReference>
<evidence type="ECO:0000313" key="7">
    <source>
        <dbReference type="EMBL" id="MBC5677723.1"/>
    </source>
</evidence>
<dbReference type="RefSeq" id="WP_095142938.1">
    <property type="nucleotide sequence ID" value="NZ_JACOOS010000009.1"/>
</dbReference>
<dbReference type="CDD" id="cd01106">
    <property type="entry name" value="HTH_TipAL-Mta"/>
    <property type="match status" value="1"/>
</dbReference>
<feature type="coiled-coil region" evidence="5">
    <location>
        <begin position="80"/>
        <end position="107"/>
    </location>
</feature>
<dbReference type="Proteomes" id="UP000635828">
    <property type="component" value="Unassembled WGS sequence"/>
</dbReference>
<keyword evidence="2" id="KW-0238">DNA-binding</keyword>
<dbReference type="PANTHER" id="PTHR30204:SF90">
    <property type="entry name" value="HTH-TYPE TRANSCRIPTIONAL ACTIVATOR MTA"/>
    <property type="match status" value="1"/>
</dbReference>
<dbReference type="InterPro" id="IPR012925">
    <property type="entry name" value="TipAS_dom"/>
</dbReference>